<evidence type="ECO:0000256" key="1">
    <source>
        <dbReference type="SAM" id="MobiDB-lite"/>
    </source>
</evidence>
<reference evidence="2" key="1">
    <citation type="journal article" date="2023" name="Science">
        <title>Genome structures resolve the early diversification of teleost fishes.</title>
        <authorList>
            <person name="Parey E."/>
            <person name="Louis A."/>
            <person name="Montfort J."/>
            <person name="Bouchez O."/>
            <person name="Roques C."/>
            <person name="Iampietro C."/>
            <person name="Lluch J."/>
            <person name="Castinel A."/>
            <person name="Donnadieu C."/>
            <person name="Desvignes T."/>
            <person name="Floi Bucao C."/>
            <person name="Jouanno E."/>
            <person name="Wen M."/>
            <person name="Mejri S."/>
            <person name="Dirks R."/>
            <person name="Jansen H."/>
            <person name="Henkel C."/>
            <person name="Chen W.J."/>
            <person name="Zahm M."/>
            <person name="Cabau C."/>
            <person name="Klopp C."/>
            <person name="Thompson A.W."/>
            <person name="Robinson-Rechavi M."/>
            <person name="Braasch I."/>
            <person name="Lecointre G."/>
            <person name="Bobe J."/>
            <person name="Postlethwait J.H."/>
            <person name="Berthelot C."/>
            <person name="Roest Crollius H."/>
            <person name="Guiguen Y."/>
        </authorList>
    </citation>
    <scope>NUCLEOTIDE SEQUENCE</scope>
    <source>
        <strain evidence="2">NC1722</strain>
    </source>
</reference>
<name>A0AAD7RTG3_9TELE</name>
<feature type="region of interest" description="Disordered" evidence="1">
    <location>
        <begin position="1"/>
        <end position="48"/>
    </location>
</feature>
<gene>
    <name evidence="2" type="ORF">AAFF_G00113840</name>
</gene>
<dbReference type="AlphaFoldDB" id="A0AAD7RTG3"/>
<comment type="caution">
    <text evidence="2">The sequence shown here is derived from an EMBL/GenBank/DDBJ whole genome shotgun (WGS) entry which is preliminary data.</text>
</comment>
<organism evidence="2 3">
    <name type="scientific">Aldrovandia affinis</name>
    <dbReference type="NCBI Taxonomy" id="143900"/>
    <lineage>
        <taxon>Eukaryota</taxon>
        <taxon>Metazoa</taxon>
        <taxon>Chordata</taxon>
        <taxon>Craniata</taxon>
        <taxon>Vertebrata</taxon>
        <taxon>Euteleostomi</taxon>
        <taxon>Actinopterygii</taxon>
        <taxon>Neopterygii</taxon>
        <taxon>Teleostei</taxon>
        <taxon>Notacanthiformes</taxon>
        <taxon>Halosauridae</taxon>
        <taxon>Aldrovandia</taxon>
    </lineage>
</organism>
<evidence type="ECO:0000313" key="3">
    <source>
        <dbReference type="Proteomes" id="UP001221898"/>
    </source>
</evidence>
<sequence length="131" mass="14238">MHGAASITGRKRWWRGESVGSAEAPPPPLCVSSVEQQGPACSEPRGLTGARELSVRAEDLGPRAKRCACVCKQRRSCSLYIYAPERLRSGCRAQRGERAGGDPDVLKWVRGAVVLGAGDRRSREPLGRWPN</sequence>
<dbReference type="EMBL" id="JAINUG010000177">
    <property type="protein sequence ID" value="KAJ8389915.1"/>
    <property type="molecule type" value="Genomic_DNA"/>
</dbReference>
<keyword evidence="3" id="KW-1185">Reference proteome</keyword>
<accession>A0AAD7RTG3</accession>
<evidence type="ECO:0000313" key="2">
    <source>
        <dbReference type="EMBL" id="KAJ8389915.1"/>
    </source>
</evidence>
<dbReference type="Proteomes" id="UP001221898">
    <property type="component" value="Unassembled WGS sequence"/>
</dbReference>
<protein>
    <submittedName>
        <fullName evidence="2">Uncharacterized protein</fullName>
    </submittedName>
</protein>
<proteinExistence type="predicted"/>